<gene>
    <name evidence="9" type="ORF">JDP02_09390</name>
</gene>
<keyword evidence="3" id="KW-0285">Flavoprotein</keyword>
<evidence type="ECO:0000256" key="5">
    <source>
        <dbReference type="ARBA" id="ARBA00023002"/>
    </source>
</evidence>
<feature type="domain" description="FAD/NAD(P)-binding" evidence="8">
    <location>
        <begin position="14"/>
        <end position="339"/>
    </location>
</feature>
<evidence type="ECO:0000259" key="8">
    <source>
        <dbReference type="Pfam" id="PF07992"/>
    </source>
</evidence>
<dbReference type="InterPro" id="IPR036188">
    <property type="entry name" value="FAD/NAD-bd_sf"/>
</dbReference>
<dbReference type="PANTHER" id="PTHR43706:SF47">
    <property type="entry name" value="EXTERNAL NADH-UBIQUINONE OXIDOREDUCTASE 1, MITOCHONDRIAL-RELATED"/>
    <property type="match status" value="1"/>
</dbReference>
<dbReference type="PRINTS" id="PR00368">
    <property type="entry name" value="FADPNR"/>
</dbReference>
<dbReference type="EC" id="1.6.5.9" evidence="2"/>
<protein>
    <recommendedName>
        <fullName evidence="2">NADH:ubiquinone reductase (non-electrogenic)</fullName>
        <ecNumber evidence="2">1.6.5.9</ecNumber>
    </recommendedName>
</protein>
<dbReference type="PRINTS" id="PR00411">
    <property type="entry name" value="PNDRDTASEI"/>
</dbReference>
<dbReference type="SUPFAM" id="SSF51905">
    <property type="entry name" value="FAD/NAD(P)-binding domain"/>
    <property type="match status" value="1"/>
</dbReference>
<evidence type="ECO:0000256" key="4">
    <source>
        <dbReference type="ARBA" id="ARBA00022827"/>
    </source>
</evidence>
<dbReference type="EMBL" id="JAEHFL010000014">
    <property type="protein sequence ID" value="MBK3428716.1"/>
    <property type="molecule type" value="Genomic_DNA"/>
</dbReference>
<dbReference type="PANTHER" id="PTHR43706">
    <property type="entry name" value="NADH DEHYDROGENASE"/>
    <property type="match status" value="1"/>
</dbReference>
<evidence type="ECO:0000313" key="10">
    <source>
        <dbReference type="Proteomes" id="UP000603369"/>
    </source>
</evidence>
<dbReference type="Proteomes" id="UP000603369">
    <property type="component" value="Unassembled WGS sequence"/>
</dbReference>
<keyword evidence="4" id="KW-0274">FAD</keyword>
<evidence type="ECO:0000256" key="3">
    <source>
        <dbReference type="ARBA" id="ARBA00022630"/>
    </source>
</evidence>
<dbReference type="RefSeq" id="WP_005329603.1">
    <property type="nucleotide sequence ID" value="NZ_CP073093.1"/>
</dbReference>
<dbReference type="Pfam" id="PF07992">
    <property type="entry name" value="Pyr_redox_2"/>
    <property type="match status" value="1"/>
</dbReference>
<name>A0A8I1I0Y4_9CORY</name>
<dbReference type="Gene3D" id="3.50.50.100">
    <property type="match status" value="1"/>
</dbReference>
<sequence>MTDTPYRPNGGRHHVVVVGAGFGGLNTVQKLKNADVEITLIDKKNHHLFQPMLYQVATGMISAGEVAPSTRQLLRDQDNVHFVNAEVTDINLADQTVTAEQDEFSRTYAYDSLVVAAGSGQSYFGNDHFAEFAPGMKTLDDALELRSRIISAFEKAELTDDPAERERLLTFIIVGAGPTGVELTGQIAELANRTLNDVYSNYGTTSAKIYLLDGAPQVLPPFGKRLGRKAQRTLEKEGVQVHLNAMVTDVTADTVTYKDMKTEEETTLTGATKIWSAGVAASPLGKMVAEQAGVEADRAGRVSVNEDLTVGEHNNVYMIGDMISLNRLPGLAQVAIQGGAHVAKLIQAKVDEESTANEKEAFDYFDKGSMAIVKRFNAVVKLGKTEFGGFAGWVAWLGLHLTYVIGLRSRLAVLVNWATNILSRDRGNLEITTQQRIARNIINKNEK</sequence>
<evidence type="ECO:0000256" key="7">
    <source>
        <dbReference type="ARBA" id="ARBA00047599"/>
    </source>
</evidence>
<keyword evidence="10" id="KW-1185">Reference proteome</keyword>
<evidence type="ECO:0000256" key="1">
    <source>
        <dbReference type="ARBA" id="ARBA00005272"/>
    </source>
</evidence>
<dbReference type="InterPro" id="IPR045024">
    <property type="entry name" value="NDH-2"/>
</dbReference>
<keyword evidence="5" id="KW-0560">Oxidoreductase</keyword>
<reference evidence="9 10" key="1">
    <citation type="submission" date="2020-12" db="EMBL/GenBank/DDBJ databases">
        <title>Draft genome sequence of the commensal strain Corynebacterium tuberculostearicum MFP09/CIP 102622 isolated from human skin.</title>
        <authorList>
            <person name="Boukerb A.M."/>
            <person name="Janvier X."/>
            <person name="Feuilloley M.G.J."/>
            <person name="Groboillot A."/>
        </authorList>
    </citation>
    <scope>NUCLEOTIDE SEQUENCE [LARGE SCALE GENOMIC DNA]</scope>
    <source>
        <strain evidence="9 10">CIP 102622</strain>
    </source>
</reference>
<keyword evidence="6" id="KW-0520">NAD</keyword>
<evidence type="ECO:0000313" key="9">
    <source>
        <dbReference type="EMBL" id="MBK3428716.1"/>
    </source>
</evidence>
<proteinExistence type="inferred from homology"/>
<comment type="caution">
    <text evidence="9">The sequence shown here is derived from an EMBL/GenBank/DDBJ whole genome shotgun (WGS) entry which is preliminary data.</text>
</comment>
<dbReference type="AlphaFoldDB" id="A0A8I1I0Y4"/>
<dbReference type="InterPro" id="IPR023753">
    <property type="entry name" value="FAD/NAD-binding_dom"/>
</dbReference>
<comment type="similarity">
    <text evidence="1">Belongs to the NADH dehydrogenase family.</text>
</comment>
<organism evidence="9 10">
    <name type="scientific">Corynebacterium tuberculostearicum</name>
    <dbReference type="NCBI Taxonomy" id="38304"/>
    <lineage>
        <taxon>Bacteria</taxon>
        <taxon>Bacillati</taxon>
        <taxon>Actinomycetota</taxon>
        <taxon>Actinomycetes</taxon>
        <taxon>Mycobacteriales</taxon>
        <taxon>Corynebacteriaceae</taxon>
        <taxon>Corynebacterium</taxon>
    </lineage>
</organism>
<dbReference type="GO" id="GO:0050136">
    <property type="term" value="F:NADH dehydrogenase (quinone) (non-electrogenic) activity"/>
    <property type="evidence" value="ECO:0007669"/>
    <property type="project" value="UniProtKB-EC"/>
</dbReference>
<evidence type="ECO:0000256" key="2">
    <source>
        <dbReference type="ARBA" id="ARBA00012637"/>
    </source>
</evidence>
<accession>A0A8I1I0Y4</accession>
<evidence type="ECO:0000256" key="6">
    <source>
        <dbReference type="ARBA" id="ARBA00023027"/>
    </source>
</evidence>
<comment type="catalytic activity">
    <reaction evidence="7">
        <text>a quinone + NADH + H(+) = a quinol + NAD(+)</text>
        <dbReference type="Rhea" id="RHEA:46160"/>
        <dbReference type="ChEBI" id="CHEBI:15378"/>
        <dbReference type="ChEBI" id="CHEBI:24646"/>
        <dbReference type="ChEBI" id="CHEBI:57540"/>
        <dbReference type="ChEBI" id="CHEBI:57945"/>
        <dbReference type="ChEBI" id="CHEBI:132124"/>
        <dbReference type="EC" id="1.6.5.9"/>
    </reaction>
</comment>